<dbReference type="CDD" id="cd07765">
    <property type="entry name" value="KRAB_A-box"/>
    <property type="match status" value="1"/>
</dbReference>
<sequence length="65" mass="7433">MCRALKFRIFEDVAVYFTEQELASLTLDQKALFQDVVLENFAHWLRDLPPKPPLGTVPKATGEVQ</sequence>
<proteinExistence type="predicted"/>
<protein>
    <recommendedName>
        <fullName evidence="1">KRAB domain-containing protein</fullName>
    </recommendedName>
</protein>
<name>A0A1A6GU84_NEOLE</name>
<dbReference type="Pfam" id="PF01352">
    <property type="entry name" value="KRAB"/>
    <property type="match status" value="1"/>
</dbReference>
<dbReference type="EMBL" id="LZPO01074522">
    <property type="protein sequence ID" value="OBS69205.1"/>
    <property type="molecule type" value="Genomic_DNA"/>
</dbReference>
<comment type="caution">
    <text evidence="2">The sequence shown here is derived from an EMBL/GenBank/DDBJ whole genome shotgun (WGS) entry which is preliminary data.</text>
</comment>
<dbReference type="Proteomes" id="UP000092124">
    <property type="component" value="Unassembled WGS sequence"/>
</dbReference>
<dbReference type="InterPro" id="IPR036051">
    <property type="entry name" value="KRAB_dom_sf"/>
</dbReference>
<evidence type="ECO:0000259" key="1">
    <source>
        <dbReference type="PROSITE" id="PS50805"/>
    </source>
</evidence>
<dbReference type="InterPro" id="IPR001909">
    <property type="entry name" value="KRAB"/>
</dbReference>
<reference evidence="2 3" key="1">
    <citation type="submission" date="2016-06" db="EMBL/GenBank/DDBJ databases">
        <title>The Draft Genome Sequence and Annotation of the Desert Woodrat Neotoma lepida.</title>
        <authorList>
            <person name="Campbell M."/>
            <person name="Oakeson K.F."/>
            <person name="Yandell M."/>
            <person name="Halpert J.R."/>
            <person name="Dearing D."/>
        </authorList>
    </citation>
    <scope>NUCLEOTIDE SEQUENCE [LARGE SCALE GENOMIC DNA]</scope>
    <source>
        <strain evidence="2">417</strain>
        <tissue evidence="2">Liver</tissue>
    </source>
</reference>
<keyword evidence="3" id="KW-1185">Reference proteome</keyword>
<dbReference type="Gene3D" id="6.10.140.140">
    <property type="match status" value="1"/>
</dbReference>
<dbReference type="OrthoDB" id="9608377at2759"/>
<dbReference type="SUPFAM" id="SSF109640">
    <property type="entry name" value="KRAB domain (Kruppel-associated box)"/>
    <property type="match status" value="1"/>
</dbReference>
<dbReference type="GO" id="GO:0006355">
    <property type="term" value="P:regulation of DNA-templated transcription"/>
    <property type="evidence" value="ECO:0007669"/>
    <property type="project" value="InterPro"/>
</dbReference>
<evidence type="ECO:0000313" key="3">
    <source>
        <dbReference type="Proteomes" id="UP000092124"/>
    </source>
</evidence>
<feature type="domain" description="KRAB" evidence="1">
    <location>
        <begin position="8"/>
        <end position="65"/>
    </location>
</feature>
<accession>A0A1A6GU84</accession>
<evidence type="ECO:0000313" key="2">
    <source>
        <dbReference type="EMBL" id="OBS69205.1"/>
    </source>
</evidence>
<gene>
    <name evidence="2" type="ORF">A6R68_02247</name>
</gene>
<dbReference type="PROSITE" id="PS50805">
    <property type="entry name" value="KRAB"/>
    <property type="match status" value="1"/>
</dbReference>
<dbReference type="AlphaFoldDB" id="A0A1A6GU84"/>
<organism evidence="2 3">
    <name type="scientific">Neotoma lepida</name>
    <name type="common">Desert woodrat</name>
    <dbReference type="NCBI Taxonomy" id="56216"/>
    <lineage>
        <taxon>Eukaryota</taxon>
        <taxon>Metazoa</taxon>
        <taxon>Chordata</taxon>
        <taxon>Craniata</taxon>
        <taxon>Vertebrata</taxon>
        <taxon>Euteleostomi</taxon>
        <taxon>Mammalia</taxon>
        <taxon>Eutheria</taxon>
        <taxon>Euarchontoglires</taxon>
        <taxon>Glires</taxon>
        <taxon>Rodentia</taxon>
        <taxon>Myomorpha</taxon>
        <taxon>Muroidea</taxon>
        <taxon>Cricetidae</taxon>
        <taxon>Neotominae</taxon>
        <taxon>Neotoma</taxon>
    </lineage>
</organism>
<dbReference type="SMART" id="SM00349">
    <property type="entry name" value="KRAB"/>
    <property type="match status" value="1"/>
</dbReference>